<dbReference type="PANTHER" id="PTHR11692:SF0">
    <property type="entry name" value="BIFUNCTIONAL PURINE BIOSYNTHESIS PROTEIN ATIC"/>
    <property type="match status" value="1"/>
</dbReference>
<dbReference type="GO" id="GO:0006189">
    <property type="term" value="P:'de novo' IMP biosynthetic process"/>
    <property type="evidence" value="ECO:0007669"/>
    <property type="project" value="TreeGrafter"/>
</dbReference>
<organism evidence="1 2">
    <name type="scientific">Planotetraspora kaengkrachanensis</name>
    <dbReference type="NCBI Taxonomy" id="575193"/>
    <lineage>
        <taxon>Bacteria</taxon>
        <taxon>Bacillati</taxon>
        <taxon>Actinomycetota</taxon>
        <taxon>Actinomycetes</taxon>
        <taxon>Streptosporangiales</taxon>
        <taxon>Streptosporangiaceae</taxon>
        <taxon>Planotetraspora</taxon>
    </lineage>
</organism>
<dbReference type="InterPro" id="IPR016193">
    <property type="entry name" value="Cytidine_deaminase-like"/>
</dbReference>
<sequence>MCGGCVWTASSAKDGFNEAIFAAVLPKAQCESVAEIEEPLGGFVEGATYDETSFACDPLARATSTGPNTWLRSCLVATGEGGQPPGSGRLLAYVSTAWAPAVRALAFRPNIRLQDRVNWQIRFIEGDLTTDEHLRLSEALWSPAPELTDEQRATWLATLDEVAFVSDGALPFRDNVDHAHRHGVRYIAEPGGSIRSAEVQDACQEHRIVLAHTGLRLFHH</sequence>
<protein>
    <recommendedName>
        <fullName evidence="3">Phosphoribosylaminoimidazolecarboxamide formyltransferase</fullName>
    </recommendedName>
</protein>
<dbReference type="Gene3D" id="3.40.140.20">
    <property type="match status" value="1"/>
</dbReference>
<proteinExistence type="predicted"/>
<accession>A0A8J3VB92</accession>
<dbReference type="SUPFAM" id="SSF53927">
    <property type="entry name" value="Cytidine deaminase-like"/>
    <property type="match status" value="1"/>
</dbReference>
<dbReference type="EMBL" id="BONV01000040">
    <property type="protein sequence ID" value="GIG83429.1"/>
    <property type="molecule type" value="Genomic_DNA"/>
</dbReference>
<name>A0A8J3VB92_9ACTN</name>
<evidence type="ECO:0000313" key="2">
    <source>
        <dbReference type="Proteomes" id="UP000630097"/>
    </source>
</evidence>
<evidence type="ECO:0000313" key="1">
    <source>
        <dbReference type="EMBL" id="GIG83429.1"/>
    </source>
</evidence>
<dbReference type="AlphaFoldDB" id="A0A8J3VB92"/>
<gene>
    <name evidence="1" type="ORF">Pka01_65560</name>
</gene>
<dbReference type="Proteomes" id="UP000630097">
    <property type="component" value="Unassembled WGS sequence"/>
</dbReference>
<dbReference type="InterPro" id="IPR024051">
    <property type="entry name" value="AICAR_Tfase_dup_dom_sf"/>
</dbReference>
<dbReference type="PANTHER" id="PTHR11692">
    <property type="entry name" value="BIFUNCTIONAL PURINE BIOSYNTHESIS PROTEIN PURH"/>
    <property type="match status" value="1"/>
</dbReference>
<comment type="caution">
    <text evidence="1">The sequence shown here is derived from an EMBL/GenBank/DDBJ whole genome shotgun (WGS) entry which is preliminary data.</text>
</comment>
<reference evidence="1 2" key="1">
    <citation type="submission" date="2021-01" db="EMBL/GenBank/DDBJ databases">
        <title>Whole genome shotgun sequence of Planotetraspora kaengkrachanensis NBRC 104272.</title>
        <authorList>
            <person name="Komaki H."/>
            <person name="Tamura T."/>
        </authorList>
    </citation>
    <scope>NUCLEOTIDE SEQUENCE [LARGE SCALE GENOMIC DNA]</scope>
    <source>
        <strain evidence="1 2">NBRC 104272</strain>
    </source>
</reference>
<dbReference type="GO" id="GO:0005829">
    <property type="term" value="C:cytosol"/>
    <property type="evidence" value="ECO:0007669"/>
    <property type="project" value="TreeGrafter"/>
</dbReference>
<keyword evidence="2" id="KW-1185">Reference proteome</keyword>
<dbReference type="GO" id="GO:0003937">
    <property type="term" value="F:IMP cyclohydrolase activity"/>
    <property type="evidence" value="ECO:0007669"/>
    <property type="project" value="InterPro"/>
</dbReference>
<dbReference type="GO" id="GO:0004643">
    <property type="term" value="F:phosphoribosylaminoimidazolecarboxamide formyltransferase activity"/>
    <property type="evidence" value="ECO:0007669"/>
    <property type="project" value="InterPro"/>
</dbReference>
<dbReference type="InterPro" id="IPR002695">
    <property type="entry name" value="PurH-like"/>
</dbReference>
<evidence type="ECO:0008006" key="3">
    <source>
        <dbReference type="Google" id="ProtNLM"/>
    </source>
</evidence>